<sequence>MHELRPLLHRRKYLWRGWGHIREGWRFSEEEVFVRVNT</sequence>
<dbReference type="Proteomes" id="UP000018680">
    <property type="component" value="Chromosome"/>
</dbReference>
<gene>
    <name evidence="1" type="ORF">L21SP2_0685</name>
</gene>
<dbReference type="AlphaFoldDB" id="V5WE93"/>
<accession>V5WE93</accession>
<keyword evidence="2" id="KW-1185">Reference proteome</keyword>
<dbReference type="KEGG" id="slr:L21SP2_0685"/>
<protein>
    <submittedName>
        <fullName evidence="1">Uncharacterized protein</fullName>
    </submittedName>
</protein>
<reference evidence="1 2" key="1">
    <citation type="journal article" date="2015" name="Stand. Genomic Sci.">
        <title>Complete genome sequence and description of Salinispira pacifica gen. nov., sp. nov., a novel spirochaete isolated form a hypersaline microbial mat.</title>
        <authorList>
            <person name="Ben Hania W."/>
            <person name="Joseph M."/>
            <person name="Schumann P."/>
            <person name="Bunk B."/>
            <person name="Fiebig A."/>
            <person name="Sproer C."/>
            <person name="Klenk H.P."/>
            <person name="Fardeau M.L."/>
            <person name="Spring S."/>
        </authorList>
    </citation>
    <scope>NUCLEOTIDE SEQUENCE [LARGE SCALE GENOMIC DNA]</scope>
    <source>
        <strain evidence="1 2">L21-RPul-D2</strain>
    </source>
</reference>
<dbReference type="HOGENOM" id="CLU_3332796_0_0_12"/>
<proteinExistence type="predicted"/>
<evidence type="ECO:0000313" key="1">
    <source>
        <dbReference type="EMBL" id="AHC14112.1"/>
    </source>
</evidence>
<dbReference type="EMBL" id="CP006939">
    <property type="protein sequence ID" value="AHC14112.1"/>
    <property type="molecule type" value="Genomic_DNA"/>
</dbReference>
<dbReference type="STRING" id="1307761.L21SP2_0685"/>
<organism evidence="1 2">
    <name type="scientific">Salinispira pacifica</name>
    <dbReference type="NCBI Taxonomy" id="1307761"/>
    <lineage>
        <taxon>Bacteria</taxon>
        <taxon>Pseudomonadati</taxon>
        <taxon>Spirochaetota</taxon>
        <taxon>Spirochaetia</taxon>
        <taxon>Spirochaetales</taxon>
        <taxon>Spirochaetaceae</taxon>
        <taxon>Salinispira</taxon>
    </lineage>
</organism>
<evidence type="ECO:0000313" key="2">
    <source>
        <dbReference type="Proteomes" id="UP000018680"/>
    </source>
</evidence>
<name>V5WE93_9SPIO</name>